<evidence type="ECO:0000256" key="1">
    <source>
        <dbReference type="ARBA" id="ARBA00004651"/>
    </source>
</evidence>
<evidence type="ECO:0008006" key="12">
    <source>
        <dbReference type="Google" id="ProtNLM"/>
    </source>
</evidence>
<evidence type="ECO:0000256" key="4">
    <source>
        <dbReference type="ARBA" id="ARBA00022475"/>
    </source>
</evidence>
<evidence type="ECO:0000256" key="8">
    <source>
        <dbReference type="RuleBase" id="RU000477"/>
    </source>
</evidence>
<dbReference type="GO" id="GO:0005886">
    <property type="term" value="C:plasma membrane"/>
    <property type="evidence" value="ECO:0007669"/>
    <property type="project" value="UniProtKB-SubCell"/>
</dbReference>
<dbReference type="AlphaFoldDB" id="A0A511YZU8"/>
<evidence type="ECO:0000256" key="7">
    <source>
        <dbReference type="ARBA" id="ARBA00023136"/>
    </source>
</evidence>
<dbReference type="PRINTS" id="PR00783">
    <property type="entry name" value="MINTRINSICP"/>
</dbReference>
<accession>A0A511YZU8</accession>
<keyword evidence="5 8" id="KW-0812">Transmembrane</keyword>
<dbReference type="Gene3D" id="1.20.1080.10">
    <property type="entry name" value="Glycerol uptake facilitator protein"/>
    <property type="match status" value="1"/>
</dbReference>
<reference evidence="10 11" key="1">
    <citation type="submission" date="2019-07" db="EMBL/GenBank/DDBJ databases">
        <title>Whole genome shotgun sequence of Actinotalea fermentans NBRC 105374.</title>
        <authorList>
            <person name="Hosoyama A."/>
            <person name="Uohara A."/>
            <person name="Ohji S."/>
            <person name="Ichikawa N."/>
        </authorList>
    </citation>
    <scope>NUCLEOTIDE SEQUENCE [LARGE SCALE GENOMIC DNA]</scope>
    <source>
        <strain evidence="10 11">NBRC 105374</strain>
    </source>
</reference>
<evidence type="ECO:0000256" key="3">
    <source>
        <dbReference type="ARBA" id="ARBA00022448"/>
    </source>
</evidence>
<comment type="similarity">
    <text evidence="2 8">Belongs to the MIP/aquaporin (TC 1.A.8) family.</text>
</comment>
<dbReference type="PROSITE" id="PS00221">
    <property type="entry name" value="MIP"/>
    <property type="match status" value="1"/>
</dbReference>
<sequence length="333" mass="33482">MSTAPDPYLAHPPGTAVQPHLLGEAGVTEAPPRVGLLPRVGAEVLGTFALVLTILGSALYANLTSIGLFGVAVATALVLAGLIAAFGHVSGGHFNPAVSLGAALAGRVSFVDMLAYWAAQVVGALLAAVVLVVAIPKGLAAAITGNPDAGTADFFATVANGWGEQSPLFAQTQGYTSQAGLDAITFDLKTALILEVVGTAVFVAVILGVTGRKAAASTAPFAIGGTLGAMILVTGLITNAGLNPARSTAAALFAGGDALSQLWLFWAAPLIGAAIVGLLVLAFAPAPPAAYDAEAYDDVLDGDDELDEADDAETVVVVTEETVIVTDDEDERR</sequence>
<evidence type="ECO:0000256" key="9">
    <source>
        <dbReference type="SAM" id="Phobius"/>
    </source>
</evidence>
<evidence type="ECO:0000313" key="10">
    <source>
        <dbReference type="EMBL" id="GEN80740.1"/>
    </source>
</evidence>
<name>A0A511YZU8_9CELL</name>
<protein>
    <recommendedName>
        <fullName evidence="12">Aquaporin Z</fullName>
    </recommendedName>
</protein>
<dbReference type="InterPro" id="IPR023271">
    <property type="entry name" value="Aquaporin-like"/>
</dbReference>
<comment type="subcellular location">
    <subcellularLocation>
        <location evidence="1">Cell membrane</location>
        <topology evidence="1">Multi-pass membrane protein</topology>
    </subcellularLocation>
</comment>
<keyword evidence="6 9" id="KW-1133">Transmembrane helix</keyword>
<dbReference type="Proteomes" id="UP000321484">
    <property type="component" value="Unassembled WGS sequence"/>
</dbReference>
<comment type="caution">
    <text evidence="10">The sequence shown here is derived from an EMBL/GenBank/DDBJ whole genome shotgun (WGS) entry which is preliminary data.</text>
</comment>
<evidence type="ECO:0000256" key="2">
    <source>
        <dbReference type="ARBA" id="ARBA00006175"/>
    </source>
</evidence>
<keyword evidence="3 8" id="KW-0813">Transport</keyword>
<proteinExistence type="inferred from homology"/>
<gene>
    <name evidence="10" type="ORF">AFE02nite_24740</name>
</gene>
<keyword evidence="7 9" id="KW-0472">Membrane</keyword>
<dbReference type="InterPro" id="IPR000425">
    <property type="entry name" value="MIP"/>
</dbReference>
<feature type="transmembrane region" description="Helical" evidence="9">
    <location>
        <begin position="262"/>
        <end position="284"/>
    </location>
</feature>
<dbReference type="SUPFAM" id="SSF81338">
    <property type="entry name" value="Aquaporin-like"/>
    <property type="match status" value="1"/>
</dbReference>
<dbReference type="PANTHER" id="PTHR19139:SF199">
    <property type="entry name" value="MIP17260P"/>
    <property type="match status" value="1"/>
</dbReference>
<evidence type="ECO:0000256" key="6">
    <source>
        <dbReference type="ARBA" id="ARBA00022989"/>
    </source>
</evidence>
<dbReference type="PANTHER" id="PTHR19139">
    <property type="entry name" value="AQUAPORIN TRANSPORTER"/>
    <property type="match status" value="1"/>
</dbReference>
<keyword evidence="11" id="KW-1185">Reference proteome</keyword>
<dbReference type="GO" id="GO:0015250">
    <property type="term" value="F:water channel activity"/>
    <property type="evidence" value="ECO:0007669"/>
    <property type="project" value="TreeGrafter"/>
</dbReference>
<dbReference type="InterPro" id="IPR022357">
    <property type="entry name" value="MIP_CS"/>
</dbReference>
<dbReference type="InterPro" id="IPR034294">
    <property type="entry name" value="Aquaporin_transptr"/>
</dbReference>
<evidence type="ECO:0000256" key="5">
    <source>
        <dbReference type="ARBA" id="ARBA00022692"/>
    </source>
</evidence>
<keyword evidence="4" id="KW-1003">Cell membrane</keyword>
<evidence type="ECO:0000313" key="11">
    <source>
        <dbReference type="Proteomes" id="UP000321484"/>
    </source>
</evidence>
<dbReference type="RefSeq" id="WP_052114032.1">
    <property type="nucleotide sequence ID" value="NZ_BJYK01000009.1"/>
</dbReference>
<dbReference type="OrthoDB" id="9807293at2"/>
<feature type="transmembrane region" description="Helical" evidence="9">
    <location>
        <begin position="191"/>
        <end position="209"/>
    </location>
</feature>
<dbReference type="EMBL" id="BJYK01000009">
    <property type="protein sequence ID" value="GEN80740.1"/>
    <property type="molecule type" value="Genomic_DNA"/>
</dbReference>
<feature type="transmembrane region" description="Helical" evidence="9">
    <location>
        <begin position="114"/>
        <end position="135"/>
    </location>
</feature>
<organism evidence="10 11">
    <name type="scientific">Actinotalea fermentans</name>
    <dbReference type="NCBI Taxonomy" id="43671"/>
    <lineage>
        <taxon>Bacteria</taxon>
        <taxon>Bacillati</taxon>
        <taxon>Actinomycetota</taxon>
        <taxon>Actinomycetes</taxon>
        <taxon>Micrococcales</taxon>
        <taxon>Cellulomonadaceae</taxon>
        <taxon>Actinotalea</taxon>
    </lineage>
</organism>
<feature type="transmembrane region" description="Helical" evidence="9">
    <location>
        <begin position="221"/>
        <end position="242"/>
    </location>
</feature>
<feature type="transmembrane region" description="Helical" evidence="9">
    <location>
        <begin position="40"/>
        <end position="60"/>
    </location>
</feature>
<dbReference type="Pfam" id="PF00230">
    <property type="entry name" value="MIP"/>
    <property type="match status" value="1"/>
</dbReference>
<feature type="transmembrane region" description="Helical" evidence="9">
    <location>
        <begin position="66"/>
        <end position="86"/>
    </location>
</feature>